<sequence>MKRINKTFSGGEPTWANACVGENGSPGYWEYAKGFSQAATILIDLVISDPGMRYSVDEMVYPVCFNMRHSIELRIKGAIEEIIHLSSLKEIRLDFDLVGSHDIAKIWNFFKEKSKNLDDRFENIVSNLDEKIMDIAEIDATGQTFRYPLDTNSKKHLVDVKIINFVTLKERFIKLESSLDELNKLNEFLRTEYQWKSFTKKLSRKNLFEIANILPPRNSWGSEIFSNAKSEIKSQFKIGSAEFSTALRIIEKHYEIAPKINISIPLLGVNEKDIGNFFCQWLKQHKPHSGEDVENQEGIDEILRKMKKTFEIQDDIWLSVLPELTPENLAGLNALFYFSRDLDFSECYIKIYNNNLNEAKIFFHNKDEDSIRRKYIHLLNKTNAIQGILKSIYFLKNSITADNLIKEHLSNEKFSWIEETRSDTKFQKPSYCGYPKD</sequence>
<reference evidence="1" key="1">
    <citation type="submission" date="2021-04" db="EMBL/GenBank/DDBJ databases">
        <title>novel species isolated from subtropical streams in China.</title>
        <authorList>
            <person name="Lu H."/>
        </authorList>
    </citation>
    <scope>NUCLEOTIDE SEQUENCE</scope>
    <source>
        <strain evidence="1">LFS511W</strain>
    </source>
</reference>
<evidence type="ECO:0000313" key="2">
    <source>
        <dbReference type="Proteomes" id="UP000680067"/>
    </source>
</evidence>
<keyword evidence="2" id="KW-1185">Reference proteome</keyword>
<comment type="caution">
    <text evidence="1">The sequence shown here is derived from an EMBL/GenBank/DDBJ whole genome shotgun (WGS) entry which is preliminary data.</text>
</comment>
<dbReference type="Proteomes" id="UP000680067">
    <property type="component" value="Unassembled WGS sequence"/>
</dbReference>
<dbReference type="EMBL" id="JAGSPN010000003">
    <property type="protein sequence ID" value="MBR7781615.1"/>
    <property type="molecule type" value="Genomic_DNA"/>
</dbReference>
<dbReference type="RefSeq" id="WP_212686971.1">
    <property type="nucleotide sequence ID" value="NZ_JAGSPN010000003.1"/>
</dbReference>
<proteinExistence type="predicted"/>
<name>A0A941I6I1_9BURK</name>
<organism evidence="1 2">
    <name type="scientific">Undibacterium luofuense</name>
    <dbReference type="NCBI Taxonomy" id="2828733"/>
    <lineage>
        <taxon>Bacteria</taxon>
        <taxon>Pseudomonadati</taxon>
        <taxon>Pseudomonadota</taxon>
        <taxon>Betaproteobacteria</taxon>
        <taxon>Burkholderiales</taxon>
        <taxon>Oxalobacteraceae</taxon>
        <taxon>Undibacterium</taxon>
    </lineage>
</organism>
<protein>
    <submittedName>
        <fullName evidence="1">Uncharacterized protein</fullName>
    </submittedName>
</protein>
<dbReference type="AlphaFoldDB" id="A0A941I6I1"/>
<accession>A0A941I6I1</accession>
<gene>
    <name evidence="1" type="ORF">KDM89_05660</name>
</gene>
<evidence type="ECO:0000313" key="1">
    <source>
        <dbReference type="EMBL" id="MBR7781615.1"/>
    </source>
</evidence>